<dbReference type="Pfam" id="PF00395">
    <property type="entry name" value="SLH"/>
    <property type="match status" value="3"/>
</dbReference>
<dbReference type="OrthoDB" id="9816557at2"/>
<dbReference type="InterPro" id="IPR001119">
    <property type="entry name" value="SLH_dom"/>
</dbReference>
<dbReference type="RefSeq" id="WP_049683279.1">
    <property type="nucleotide sequence ID" value="NZ_LFZW01000001.1"/>
</dbReference>
<dbReference type="GO" id="GO:0004040">
    <property type="term" value="F:amidase activity"/>
    <property type="evidence" value="ECO:0007669"/>
    <property type="project" value="InterPro"/>
</dbReference>
<dbReference type="PROSITE" id="PS51272">
    <property type="entry name" value="SLH"/>
    <property type="match status" value="3"/>
</dbReference>
<dbReference type="AlphaFoldDB" id="A0A0K9GZ91"/>
<evidence type="ECO:0000313" key="5">
    <source>
        <dbReference type="Proteomes" id="UP000037146"/>
    </source>
</evidence>
<keyword evidence="5" id="KW-1185">Reference proteome</keyword>
<feature type="chain" id="PRO_5005524729" evidence="2">
    <location>
        <begin position="26"/>
        <end position="647"/>
    </location>
</feature>
<reference evidence="5" key="1">
    <citation type="submission" date="2015-07" db="EMBL/GenBank/DDBJ databases">
        <title>Genome sequencing project for genomic taxonomy and phylogenomics of Bacillus-like bacteria.</title>
        <authorList>
            <person name="Liu B."/>
            <person name="Wang J."/>
            <person name="Zhu Y."/>
            <person name="Liu G."/>
            <person name="Chen Q."/>
            <person name="Chen Z."/>
            <person name="Lan J."/>
            <person name="Che J."/>
            <person name="Ge C."/>
            <person name="Shi H."/>
            <person name="Pan Z."/>
            <person name="Liu X."/>
        </authorList>
    </citation>
    <scope>NUCLEOTIDE SEQUENCE [LARGE SCALE GENOMIC DNA]</scope>
    <source>
        <strain evidence="5">FJAT-27997</strain>
    </source>
</reference>
<evidence type="ECO:0000256" key="2">
    <source>
        <dbReference type="SAM" id="SignalP"/>
    </source>
</evidence>
<feature type="domain" description="SLH" evidence="3">
    <location>
        <begin position="23"/>
        <end position="86"/>
    </location>
</feature>
<organism evidence="4 5">
    <name type="scientific">Peribacillus loiseleuriae</name>
    <dbReference type="NCBI Taxonomy" id="1679170"/>
    <lineage>
        <taxon>Bacteria</taxon>
        <taxon>Bacillati</taxon>
        <taxon>Bacillota</taxon>
        <taxon>Bacilli</taxon>
        <taxon>Bacillales</taxon>
        <taxon>Bacillaceae</taxon>
        <taxon>Peribacillus</taxon>
    </lineage>
</organism>
<evidence type="ECO:0000259" key="3">
    <source>
        <dbReference type="PROSITE" id="PS51272"/>
    </source>
</evidence>
<name>A0A0K9GZ91_9BACI</name>
<feature type="domain" description="SLH" evidence="3">
    <location>
        <begin position="157"/>
        <end position="224"/>
    </location>
</feature>
<accession>A0A0K9GZ91</accession>
<evidence type="ECO:0000313" key="4">
    <source>
        <dbReference type="EMBL" id="KMY51920.1"/>
    </source>
</evidence>
<feature type="domain" description="SLH" evidence="3">
    <location>
        <begin position="93"/>
        <end position="156"/>
    </location>
</feature>
<dbReference type="PATRIC" id="fig|1679170.3.peg.5032"/>
<dbReference type="InterPro" id="IPR002901">
    <property type="entry name" value="MGlyc_endo_b_GlcNAc-like_dom"/>
</dbReference>
<dbReference type="Proteomes" id="UP000037146">
    <property type="component" value="Unassembled WGS sequence"/>
</dbReference>
<dbReference type="InterPro" id="IPR051465">
    <property type="entry name" value="Cell_Envelope_Struct_Comp"/>
</dbReference>
<feature type="signal peptide" evidence="2">
    <location>
        <begin position="1"/>
        <end position="25"/>
    </location>
</feature>
<keyword evidence="1 2" id="KW-0732">Signal</keyword>
<gene>
    <name evidence="4" type="ORF">AC625_22305</name>
</gene>
<sequence length="647" mass="71769">MKRLPLIIIIFTLLLSVFPLNQASAASKDDISGHYFETDMRILIGKGLLGGYGNGIYKPDNPVTRAEFASFIVRALDLGTMAASEFSVAQFSESASFTDINTDDWYYPAILAASQNRIVGGYPDGSFQPNTKISRQEMAAMIMRAIQSKGVISEAAPLSFTDQANINPMFRDSVQRLLFLGVMSGKTDTNGNVAFAPSSSTTRGETAAVINRMLKVIHPPQNLEYKVASITKGSEPVVVHEYETFTEAKNKVRDNQVVMHGNVIVWMTSGIAVSNKFTVLYTDATFKTNSTYVASGVELKYYDATEDWVKVQIADVTGYVKPDTVNLTPIQVVDNRSFYETNGGILVHKIYNPILNSWASYTFGKAPSFMKAEGKYYSWNGNSFYLSDGSFAGEAYQYFNRMPLYTQTQYTGAQLDEFIRSVKPNSPLIGTGDAFKKAEQQYGTNAMYFLAHAILESNWGESKIAKDKNNLFGLGAVDSSPYESAYTFGSYELGILDAASKYIVPGYFSESDWRFSGEHLGNKGTGMNVRYASDPYWGQKISGLMFQIDQYLSSQYNLPAELNKYKLAETIVKNVNVRSGTQVTDPIEYKIRDIGTTVQVLDTLSATGTWYVIAPKNIMGQTYPELYTYSHGYESYGTSLKLLPLAK</sequence>
<dbReference type="STRING" id="1679170.AC625_22305"/>
<dbReference type="Pfam" id="PF01832">
    <property type="entry name" value="Glucosaminidase"/>
    <property type="match status" value="1"/>
</dbReference>
<comment type="caution">
    <text evidence="4">The sequence shown here is derived from an EMBL/GenBank/DDBJ whole genome shotgun (WGS) entry which is preliminary data.</text>
</comment>
<dbReference type="PANTHER" id="PTHR43308:SF5">
    <property type="entry name" value="S-LAYER PROTEIN _ PEPTIDOGLYCAN ENDO-BETA-N-ACETYLGLUCOSAMINIDASE"/>
    <property type="match status" value="1"/>
</dbReference>
<dbReference type="Gene3D" id="1.10.530.10">
    <property type="match status" value="1"/>
</dbReference>
<proteinExistence type="predicted"/>
<protein>
    <submittedName>
        <fullName evidence="4">S-layer protein</fullName>
    </submittedName>
</protein>
<dbReference type="SMART" id="SM00047">
    <property type="entry name" value="LYZ2"/>
    <property type="match status" value="1"/>
</dbReference>
<dbReference type="PANTHER" id="PTHR43308">
    <property type="entry name" value="OUTER MEMBRANE PROTEIN ALPHA-RELATED"/>
    <property type="match status" value="1"/>
</dbReference>
<evidence type="ECO:0000256" key="1">
    <source>
        <dbReference type="ARBA" id="ARBA00022729"/>
    </source>
</evidence>
<dbReference type="EMBL" id="LFZW01000001">
    <property type="protein sequence ID" value="KMY51920.1"/>
    <property type="molecule type" value="Genomic_DNA"/>
</dbReference>